<evidence type="ECO:0000313" key="2">
    <source>
        <dbReference type="EMBL" id="RKR94651.1"/>
    </source>
</evidence>
<dbReference type="AlphaFoldDB" id="A0A495K0D3"/>
<keyword evidence="1" id="KW-0812">Transmembrane</keyword>
<organism evidence="2 3">
    <name type="scientific">Williamsia marianensis</name>
    <dbReference type="NCBI Taxonomy" id="85044"/>
    <lineage>
        <taxon>Bacteria</taxon>
        <taxon>Bacillati</taxon>
        <taxon>Actinomycetota</taxon>
        <taxon>Actinomycetes</taxon>
        <taxon>Mycobacteriales</taxon>
        <taxon>Nocardiaceae</taxon>
        <taxon>Williamsia</taxon>
    </lineage>
</organism>
<evidence type="ECO:0000313" key="3">
    <source>
        <dbReference type="Proteomes" id="UP000274762"/>
    </source>
</evidence>
<sequence length="218" mass="24988">MLTNYSPGVAFVNTLLVGILTILGVWFAWRQLVIAQAESVGRTTMISSIPQRQADGAVDREYAIKVWSHGPGKLHAARLDITHAGLEDLHSDRVALLDSTTPPIEWNVRLTEEQAANAWLVLSWGATRTTLFGRPMLVSEAVRTRLNLWDEIGRRPAMEVWRYRMPFWFWNSYENHRRRWLLGSGRQRQLGKYKTLAVRPRKLSQGPFVDPTVPNRSE</sequence>
<accession>A0A495K0D3</accession>
<keyword evidence="1" id="KW-1133">Transmembrane helix</keyword>
<gene>
    <name evidence="2" type="ORF">DFJ75_1452</name>
</gene>
<proteinExistence type="predicted"/>
<reference evidence="2 3" key="1">
    <citation type="submission" date="2018-10" db="EMBL/GenBank/DDBJ databases">
        <title>Sequencing the genomes of 1000 actinobacteria strains.</title>
        <authorList>
            <person name="Klenk H.-P."/>
        </authorList>
    </citation>
    <scope>NUCLEOTIDE SEQUENCE [LARGE SCALE GENOMIC DNA]</scope>
    <source>
        <strain evidence="2 3">DSM 44343</strain>
    </source>
</reference>
<comment type="caution">
    <text evidence="2">The sequence shown here is derived from an EMBL/GenBank/DDBJ whole genome shotgun (WGS) entry which is preliminary data.</text>
</comment>
<keyword evidence="1" id="KW-0472">Membrane</keyword>
<feature type="transmembrane region" description="Helical" evidence="1">
    <location>
        <begin position="6"/>
        <end position="29"/>
    </location>
</feature>
<dbReference type="EMBL" id="RBKV01000001">
    <property type="protein sequence ID" value="RKR94651.1"/>
    <property type="molecule type" value="Genomic_DNA"/>
</dbReference>
<dbReference type="Proteomes" id="UP000274762">
    <property type="component" value="Unassembled WGS sequence"/>
</dbReference>
<evidence type="ECO:0000256" key="1">
    <source>
        <dbReference type="SAM" id="Phobius"/>
    </source>
</evidence>
<protein>
    <submittedName>
        <fullName evidence="2">Uncharacterized protein</fullName>
    </submittedName>
</protein>
<name>A0A495K0D3_WILMA</name>